<dbReference type="InterPro" id="IPR001452">
    <property type="entry name" value="SH3_domain"/>
</dbReference>
<evidence type="ECO:0000256" key="6">
    <source>
        <dbReference type="ARBA" id="ARBA00023203"/>
    </source>
</evidence>
<accession>A0AAV1G4V5</accession>
<evidence type="ECO:0000256" key="2">
    <source>
        <dbReference type="ARBA" id="ARBA00011039"/>
    </source>
</evidence>
<feature type="compositionally biased region" description="Basic and acidic residues" evidence="9">
    <location>
        <begin position="564"/>
        <end position="578"/>
    </location>
</feature>
<dbReference type="CDD" id="cd11281">
    <property type="entry name" value="ADF_drebrin_like"/>
    <property type="match status" value="1"/>
</dbReference>
<evidence type="ECO:0000256" key="8">
    <source>
        <dbReference type="PROSITE-ProRule" id="PRU00192"/>
    </source>
</evidence>
<comment type="similarity">
    <text evidence="2">Belongs to the ABP1 family.</text>
</comment>
<name>A0AAV1G4V5_XYRNO</name>
<dbReference type="GO" id="GO:0045211">
    <property type="term" value="C:postsynaptic membrane"/>
    <property type="evidence" value="ECO:0007669"/>
    <property type="project" value="TreeGrafter"/>
</dbReference>
<keyword evidence="13" id="KW-1185">Reference proteome</keyword>
<dbReference type="EMBL" id="OY660875">
    <property type="protein sequence ID" value="CAJ1068517.1"/>
    <property type="molecule type" value="Genomic_DNA"/>
</dbReference>
<dbReference type="InterPro" id="IPR035717">
    <property type="entry name" value="Drebrin-like_SH3"/>
</dbReference>
<dbReference type="GO" id="GO:0098974">
    <property type="term" value="P:postsynaptic actin cytoskeleton organization"/>
    <property type="evidence" value="ECO:0007669"/>
    <property type="project" value="TreeGrafter"/>
</dbReference>
<feature type="region of interest" description="Disordered" evidence="9">
    <location>
        <begin position="337"/>
        <end position="638"/>
    </location>
</feature>
<dbReference type="InterPro" id="IPR029006">
    <property type="entry name" value="ADF-H/Gelsolin-like_dom_sf"/>
</dbReference>
<evidence type="ECO:0000256" key="7">
    <source>
        <dbReference type="ARBA" id="ARBA00023212"/>
    </source>
</evidence>
<dbReference type="GO" id="GO:0030864">
    <property type="term" value="C:cortical actin cytoskeleton"/>
    <property type="evidence" value="ECO:0007669"/>
    <property type="project" value="TreeGrafter"/>
</dbReference>
<dbReference type="GO" id="GO:0045773">
    <property type="term" value="P:positive regulation of axon extension"/>
    <property type="evidence" value="ECO:0007669"/>
    <property type="project" value="TreeGrafter"/>
</dbReference>
<evidence type="ECO:0000259" key="11">
    <source>
        <dbReference type="PROSITE" id="PS51263"/>
    </source>
</evidence>
<dbReference type="Pfam" id="PF00241">
    <property type="entry name" value="Cofilin_ADF"/>
    <property type="match status" value="1"/>
</dbReference>
<dbReference type="GO" id="GO:0030833">
    <property type="term" value="P:regulation of actin filament polymerization"/>
    <property type="evidence" value="ECO:0007669"/>
    <property type="project" value="TreeGrafter"/>
</dbReference>
<dbReference type="InterPro" id="IPR002108">
    <property type="entry name" value="ADF-H"/>
</dbReference>
<dbReference type="Proteomes" id="UP001178508">
    <property type="component" value="Chromosome 12"/>
</dbReference>
<dbReference type="GO" id="GO:0030027">
    <property type="term" value="C:lamellipodium"/>
    <property type="evidence" value="ECO:0007669"/>
    <property type="project" value="TreeGrafter"/>
</dbReference>
<evidence type="ECO:0000256" key="4">
    <source>
        <dbReference type="ARBA" id="ARBA00022490"/>
    </source>
</evidence>
<feature type="region of interest" description="Disordered" evidence="9">
    <location>
        <begin position="694"/>
        <end position="713"/>
    </location>
</feature>
<feature type="compositionally biased region" description="Polar residues" evidence="9">
    <location>
        <begin position="340"/>
        <end position="350"/>
    </location>
</feature>
<dbReference type="AlphaFoldDB" id="A0AAV1G4V5"/>
<dbReference type="FunFam" id="2.30.30.40:FF:000046">
    <property type="entry name" value="Drebrin-like protein isoform B"/>
    <property type="match status" value="1"/>
</dbReference>
<evidence type="ECO:0000256" key="9">
    <source>
        <dbReference type="SAM" id="MobiDB-lite"/>
    </source>
</evidence>
<feature type="domain" description="SH3" evidence="10">
    <location>
        <begin position="717"/>
        <end position="775"/>
    </location>
</feature>
<dbReference type="GO" id="GO:0030425">
    <property type="term" value="C:dendrite"/>
    <property type="evidence" value="ECO:0007669"/>
    <property type="project" value="TreeGrafter"/>
</dbReference>
<dbReference type="GO" id="GO:0014069">
    <property type="term" value="C:postsynaptic density"/>
    <property type="evidence" value="ECO:0007669"/>
    <property type="project" value="TreeGrafter"/>
</dbReference>
<dbReference type="GO" id="GO:0005884">
    <property type="term" value="C:actin filament"/>
    <property type="evidence" value="ECO:0007669"/>
    <property type="project" value="TreeGrafter"/>
</dbReference>
<dbReference type="SUPFAM" id="SSF55753">
    <property type="entry name" value="Actin depolymerizing proteins"/>
    <property type="match status" value="1"/>
</dbReference>
<keyword evidence="7" id="KW-0206">Cytoskeleton</keyword>
<comment type="subcellular location">
    <subcellularLocation>
        <location evidence="1">Cytoplasm</location>
        <location evidence="1">Cytoskeleton</location>
    </subcellularLocation>
</comment>
<dbReference type="GO" id="GO:0061003">
    <property type="term" value="P:positive regulation of dendritic spine morphogenesis"/>
    <property type="evidence" value="ECO:0007669"/>
    <property type="project" value="TreeGrafter"/>
</dbReference>
<organism evidence="12 13">
    <name type="scientific">Xyrichtys novacula</name>
    <name type="common">Pearly razorfish</name>
    <name type="synonym">Hemipteronotus novacula</name>
    <dbReference type="NCBI Taxonomy" id="13765"/>
    <lineage>
        <taxon>Eukaryota</taxon>
        <taxon>Metazoa</taxon>
        <taxon>Chordata</taxon>
        <taxon>Craniata</taxon>
        <taxon>Vertebrata</taxon>
        <taxon>Euteleostomi</taxon>
        <taxon>Actinopterygii</taxon>
        <taxon>Neopterygii</taxon>
        <taxon>Teleostei</taxon>
        <taxon>Neoteleostei</taxon>
        <taxon>Acanthomorphata</taxon>
        <taxon>Eupercaria</taxon>
        <taxon>Labriformes</taxon>
        <taxon>Labridae</taxon>
        <taxon>Xyrichtys</taxon>
    </lineage>
</organism>
<evidence type="ECO:0000313" key="13">
    <source>
        <dbReference type="Proteomes" id="UP001178508"/>
    </source>
</evidence>
<sequence length="775" mass="87230">MSTRGVDLDTYSLSLLTAKEDIINPRSSTNWAIFTYDGFTNKLKLADSGAGGVAELAEKFHISKPQYGLCKVGSVETGGPRIALISWVGPNVEEYRKTECAGHIPAIKHFFKEAHVFISAEKAEDVKEERIKEELGKTQAQTPAQWVRRSSRSADKEELVGTNYRKTNAAMEMRLINRDSFWARAEREEEERKEEERRRAADERRRLERERVLKEKRDAEERDRKMNEKLQMIEEQRRKQAEQEEELRRKEKLKWELQQREHEDFMRARLKRSESIEKAAEAAALVSQRSMNPREFFRQLSSSSSQSPTSPGSSRSGKPFRRYQRSLTDTAFIFAKAEESATSSPQSSPLVSPFSRTSPSPFFRATSPPTSPTSRPLFSPQRPKAPVTPPTSPIRPAPPVSALPSVPQTNDQVPAVVEDKPKSPTQPSAPPASPTLFASLNNPSQPHPEDLTASLHNTQTHPEDSAFCFEPAAAPHAPTAPLPERPQTNTDLNTATHRHTELVSDFGYKVQAVLVEEDEEEEEDEKKHEEERPETEPQPGAVSTEPVHTEPEEQEPGEEGDKEEQERGQEEEEGRAAQEAEPASLEVEVAPVEMSQEDVEAEEDGEESEQSADNKASAEPAQLFDKEEESAVEDAEQICQELKHETIILSSNGIPNGDAQQQNGIERSLSPSDTELSSPELAVCFKVHVTAEENNVEEEEEEEEHEISENGEEVLAEQQICVRALYDYQAEDESEISFEPGDIIRDVETVDKAWWRGWSKDGRQGLFPANYVETI</sequence>
<dbReference type="SUPFAM" id="SSF50044">
    <property type="entry name" value="SH3-domain"/>
    <property type="match status" value="1"/>
</dbReference>
<feature type="compositionally biased region" description="Basic and acidic residues" evidence="9">
    <location>
        <begin position="525"/>
        <end position="535"/>
    </location>
</feature>
<keyword evidence="6" id="KW-0009">Actin-binding</keyword>
<keyword evidence="4" id="KW-0963">Cytoplasm</keyword>
<dbReference type="GO" id="GO:0051015">
    <property type="term" value="F:actin filament binding"/>
    <property type="evidence" value="ECO:0007669"/>
    <property type="project" value="TreeGrafter"/>
</dbReference>
<feature type="region of interest" description="Disordered" evidence="9">
    <location>
        <begin position="271"/>
        <end position="323"/>
    </location>
</feature>
<protein>
    <submittedName>
        <fullName evidence="12">Drebrin-like protein</fullName>
    </submittedName>
</protein>
<dbReference type="Gene3D" id="2.30.30.40">
    <property type="entry name" value="SH3 Domains"/>
    <property type="match status" value="1"/>
</dbReference>
<keyword evidence="5" id="KW-0175">Coiled coil</keyword>
<evidence type="ECO:0000313" key="12">
    <source>
        <dbReference type="EMBL" id="CAJ1068517.1"/>
    </source>
</evidence>
<dbReference type="GO" id="GO:0030427">
    <property type="term" value="C:site of polarized growth"/>
    <property type="evidence" value="ECO:0007669"/>
    <property type="project" value="TreeGrafter"/>
</dbReference>
<feature type="compositionally biased region" description="Low complexity" evidence="9">
    <location>
        <begin position="298"/>
        <end position="317"/>
    </location>
</feature>
<evidence type="ECO:0000256" key="5">
    <source>
        <dbReference type="ARBA" id="ARBA00023054"/>
    </source>
</evidence>
<feature type="compositionally biased region" description="Low complexity" evidence="9">
    <location>
        <begin position="352"/>
        <end position="380"/>
    </location>
</feature>
<feature type="compositionally biased region" description="Acidic residues" evidence="9">
    <location>
        <begin position="595"/>
        <end position="610"/>
    </location>
</feature>
<feature type="compositionally biased region" description="Acidic residues" evidence="9">
    <location>
        <begin position="626"/>
        <end position="636"/>
    </location>
</feature>
<dbReference type="PROSITE" id="PS51263">
    <property type="entry name" value="ADF_H"/>
    <property type="match status" value="1"/>
</dbReference>
<gene>
    <name evidence="12" type="ORF">XNOV1_A008710</name>
</gene>
<dbReference type="PANTHER" id="PTHR10829:SF9">
    <property type="entry name" value="ADF-H DOMAIN-CONTAINING PROTEIN"/>
    <property type="match status" value="1"/>
</dbReference>
<dbReference type="SMART" id="SM00102">
    <property type="entry name" value="ADF"/>
    <property type="match status" value="1"/>
</dbReference>
<evidence type="ECO:0000256" key="1">
    <source>
        <dbReference type="ARBA" id="ARBA00004245"/>
    </source>
</evidence>
<dbReference type="SMART" id="SM00326">
    <property type="entry name" value="SH3"/>
    <property type="match status" value="1"/>
</dbReference>
<keyword evidence="3 8" id="KW-0728">SH3 domain</keyword>
<reference evidence="12" key="1">
    <citation type="submission" date="2023-08" db="EMBL/GenBank/DDBJ databases">
        <authorList>
            <person name="Alioto T."/>
            <person name="Alioto T."/>
            <person name="Gomez Garrido J."/>
        </authorList>
    </citation>
    <scope>NUCLEOTIDE SEQUENCE</scope>
</reference>
<dbReference type="InterPro" id="IPR036028">
    <property type="entry name" value="SH3-like_dom_sf"/>
</dbReference>
<dbReference type="PRINTS" id="PR00452">
    <property type="entry name" value="SH3DOMAIN"/>
</dbReference>
<dbReference type="GO" id="GO:0048812">
    <property type="term" value="P:neuron projection morphogenesis"/>
    <property type="evidence" value="ECO:0007669"/>
    <property type="project" value="TreeGrafter"/>
</dbReference>
<feature type="domain" description="ADF-H" evidence="11">
    <location>
        <begin position="5"/>
        <end position="136"/>
    </location>
</feature>
<dbReference type="PANTHER" id="PTHR10829">
    <property type="entry name" value="CORTACTIN AND DREBRIN"/>
    <property type="match status" value="1"/>
</dbReference>
<feature type="region of interest" description="Disordered" evidence="9">
    <location>
        <begin position="133"/>
        <end position="159"/>
    </location>
</feature>
<feature type="compositionally biased region" description="Polar residues" evidence="9">
    <location>
        <begin position="486"/>
        <end position="495"/>
    </location>
</feature>
<evidence type="ECO:0000259" key="10">
    <source>
        <dbReference type="PROSITE" id="PS50002"/>
    </source>
</evidence>
<feature type="compositionally biased region" description="Basic and acidic residues" evidence="9">
    <location>
        <begin position="271"/>
        <end position="280"/>
    </location>
</feature>
<feature type="compositionally biased region" description="Pro residues" evidence="9">
    <location>
        <begin position="386"/>
        <end position="401"/>
    </location>
</feature>
<dbReference type="CDD" id="cd11960">
    <property type="entry name" value="SH3_Abp1_eu"/>
    <property type="match status" value="1"/>
</dbReference>
<dbReference type="Gene3D" id="3.40.20.10">
    <property type="entry name" value="Severin"/>
    <property type="match status" value="1"/>
</dbReference>
<evidence type="ECO:0000256" key="3">
    <source>
        <dbReference type="ARBA" id="ARBA00022443"/>
    </source>
</evidence>
<feature type="compositionally biased region" description="Acidic residues" evidence="9">
    <location>
        <begin position="552"/>
        <end position="563"/>
    </location>
</feature>
<feature type="region of interest" description="Disordered" evidence="9">
    <location>
        <begin position="650"/>
        <end position="675"/>
    </location>
</feature>
<proteinExistence type="inferred from homology"/>
<feature type="compositionally biased region" description="Acidic residues" evidence="9">
    <location>
        <begin position="515"/>
        <end position="524"/>
    </location>
</feature>
<dbReference type="PROSITE" id="PS50002">
    <property type="entry name" value="SH3"/>
    <property type="match status" value="1"/>
</dbReference>
<feature type="region of interest" description="Disordered" evidence="9">
    <location>
        <begin position="234"/>
        <end position="253"/>
    </location>
</feature>
<dbReference type="Pfam" id="PF00018">
    <property type="entry name" value="SH3_1"/>
    <property type="match status" value="1"/>
</dbReference>